<feature type="domain" description="Reverse transcriptase Ty1/copia-type" evidence="2">
    <location>
        <begin position="832"/>
        <end position="955"/>
    </location>
</feature>
<dbReference type="InterPro" id="IPR012337">
    <property type="entry name" value="RNaseH-like_sf"/>
</dbReference>
<dbReference type="GO" id="GO:0003676">
    <property type="term" value="F:nucleic acid binding"/>
    <property type="evidence" value="ECO:0007669"/>
    <property type="project" value="InterPro"/>
</dbReference>
<evidence type="ECO:0000259" key="2">
    <source>
        <dbReference type="Pfam" id="PF07727"/>
    </source>
</evidence>
<gene>
    <name evidence="3" type="ORF">Tci_019293</name>
</gene>
<feature type="region of interest" description="Disordered" evidence="1">
    <location>
        <begin position="1518"/>
        <end position="1555"/>
    </location>
</feature>
<feature type="region of interest" description="Disordered" evidence="1">
    <location>
        <begin position="1577"/>
        <end position="1596"/>
    </location>
</feature>
<evidence type="ECO:0000256" key="1">
    <source>
        <dbReference type="SAM" id="MobiDB-lite"/>
    </source>
</evidence>
<dbReference type="PANTHER" id="PTHR11439:SF495">
    <property type="entry name" value="REVERSE TRANSCRIPTASE, RNA-DEPENDENT DNA POLYMERASE-RELATED"/>
    <property type="match status" value="1"/>
</dbReference>
<organism evidence="3">
    <name type="scientific">Tanacetum cinerariifolium</name>
    <name type="common">Dalmatian daisy</name>
    <name type="synonym">Chrysanthemum cinerariifolium</name>
    <dbReference type="NCBI Taxonomy" id="118510"/>
    <lineage>
        <taxon>Eukaryota</taxon>
        <taxon>Viridiplantae</taxon>
        <taxon>Streptophyta</taxon>
        <taxon>Embryophyta</taxon>
        <taxon>Tracheophyta</taxon>
        <taxon>Spermatophyta</taxon>
        <taxon>Magnoliopsida</taxon>
        <taxon>eudicotyledons</taxon>
        <taxon>Gunneridae</taxon>
        <taxon>Pentapetalae</taxon>
        <taxon>asterids</taxon>
        <taxon>campanulids</taxon>
        <taxon>Asterales</taxon>
        <taxon>Asteraceae</taxon>
        <taxon>Asteroideae</taxon>
        <taxon>Anthemideae</taxon>
        <taxon>Anthemidinae</taxon>
        <taxon>Tanacetum</taxon>
    </lineage>
</organism>
<dbReference type="Gene3D" id="3.10.10.10">
    <property type="entry name" value="HIV Type 1 Reverse Transcriptase, subunit A, domain 1"/>
    <property type="match status" value="1"/>
</dbReference>
<accession>A0A6L2KH65</accession>
<dbReference type="SUPFAM" id="SSF56672">
    <property type="entry name" value="DNA/RNA polymerases"/>
    <property type="match status" value="1"/>
</dbReference>
<dbReference type="CDD" id="cd09272">
    <property type="entry name" value="RNase_HI_RT_Ty1"/>
    <property type="match status" value="1"/>
</dbReference>
<evidence type="ECO:0000313" key="3">
    <source>
        <dbReference type="EMBL" id="GEU47315.1"/>
    </source>
</evidence>
<comment type="caution">
    <text evidence="3">The sequence shown here is derived from an EMBL/GenBank/DDBJ whole genome shotgun (WGS) entry which is preliminary data.</text>
</comment>
<feature type="region of interest" description="Disordered" evidence="1">
    <location>
        <begin position="1262"/>
        <end position="1282"/>
    </location>
</feature>
<feature type="compositionally biased region" description="Polar residues" evidence="1">
    <location>
        <begin position="1524"/>
        <end position="1547"/>
    </location>
</feature>
<dbReference type="SUPFAM" id="SSF53098">
    <property type="entry name" value="Ribonuclease H-like"/>
    <property type="match status" value="1"/>
</dbReference>
<dbReference type="InterPro" id="IPR013103">
    <property type="entry name" value="RVT_2"/>
</dbReference>
<dbReference type="InterPro" id="IPR043502">
    <property type="entry name" value="DNA/RNA_pol_sf"/>
</dbReference>
<reference evidence="3" key="1">
    <citation type="journal article" date="2019" name="Sci. Rep.">
        <title>Draft genome of Tanacetum cinerariifolium, the natural source of mosquito coil.</title>
        <authorList>
            <person name="Yamashiro T."/>
            <person name="Shiraishi A."/>
            <person name="Satake H."/>
            <person name="Nakayama K."/>
        </authorList>
    </citation>
    <scope>NUCLEOTIDE SEQUENCE</scope>
</reference>
<protein>
    <recommendedName>
        <fullName evidence="2">Reverse transcriptase Ty1/copia-type domain-containing protein</fullName>
    </recommendedName>
</protein>
<name>A0A6L2KH65_TANCI</name>
<dbReference type="EMBL" id="BKCJ010002253">
    <property type="protein sequence ID" value="GEU47315.1"/>
    <property type="molecule type" value="Genomic_DNA"/>
</dbReference>
<dbReference type="PANTHER" id="PTHR11439">
    <property type="entry name" value="GAG-POL-RELATED RETROTRANSPOSON"/>
    <property type="match status" value="1"/>
</dbReference>
<dbReference type="Pfam" id="PF07727">
    <property type="entry name" value="RVT_2"/>
    <property type="match status" value="1"/>
</dbReference>
<dbReference type="Gene3D" id="3.30.420.10">
    <property type="entry name" value="Ribonuclease H-like superfamily/Ribonuclease H"/>
    <property type="match status" value="1"/>
</dbReference>
<proteinExistence type="predicted"/>
<sequence>MRVYTARPNNKNGYVEKLPFYDKCDGSDNGNKLRLSIISYTKTQKYIQIGCHVFLAQVSVKKTEDKLEEKQLEDVPIVQDFLEFFPEDFPRLPPAQQVNFQIYLVPGAAMVARAPYRLTPFEMQELSTQLQEQDDKGFIRPTVWQSKYCIDGLSDRTVSAICPISTEIMGVNILKSIDEGPFKMGKFKETLTEGALHLGPARDRVFVDLTPEEKERFKADIHATNIPLQGEQLQLEMRELRTELAMQILVKQEYFKDKMLLMQAQKNGVVLDEGRLLFIAGGQTNTFDDDVDEAPVHDLALNKDNVFQVDQCDAFDSDFNEAPTAQTMFMANLSLADPIYDEAGPSYDSDILAKYVKDNVVQVVQSDVSSVPNDALMMIINDMHEQSAQYVSANVHNKVVNESLTDNLRDIRNKSNFMKNGQEDTLEIAEKTRIRMLEKMKSTLWRQLTPEQICWSLEIHDLSLKPMSKMTVYPPNTPAKIVPRVLPTTSQVKINIYTLTQLFAEFDKTYKKRITPCGLTKGERGQFCDSDLEVAFRKHSCYVRNEDGVELLKGSRGSNPYTIFVEDMNVVVKRRNQTLVEAARTMLIFSKALMFLWVEVVATTCYTQNRSLIHTLHNKTPYELVHDKKPDLKFLRVFGALCYPTNDNEDLGKLKPTTDIRILIGFAPNRKGPEPILLMPRQISSGLVPNPVPAAPYVPPTNKDLEILFQPMFDEYLEPPSVERPVPPAPAVQVPVVSRYTFFYNNRSRCTVNKSFTIILKKPSSEESSSGDVSSADANQVIQPHNHLKKWSKDHPMDNIIVKPKNVKTTMDEACWLESMQEEIHEFDQLQVRELVPKPDYVMIIALKWIYKVKLDEYGDVLKNKARLVAKGYRQYEGINFEESFAPVARIKAIRIFIVNAVNKNIIIYQMDVKTAFFNGELKEEVYISQPEGFVDPDHPTHVYCLKKALYGLKINTSDLVDTPMVDRSKLDDDPLGIMVVQTWFQGMAKPTKNYIVVIKRVFWYLRGTINWGLWYPKDTTMVLTVYADADHAGCQDTKRSTSGSAQFLGDILVSWSSKKQKGTAISTTEAEYIAMSGCYAQILWMRSEITYYGFAFNNIPLYCDNKSAIALYCNNVQHSRSKHIDIRYHFIREQVKNSVVELYFVTTNYQLADIFTKALPRERFEFLLPRLEMKNKMAEENVHAPAPTRSDEKILLFNAWLPSIHCIGKCSNYLHTTFLEYPYTGCKVWGNEHNIHRRPGSPIYVTGDDFPLGNLKFVPKAKQTKHVKEKSTKPAPSTKANKGKVLKVRNGKRSVRLIDEEDEETQLAPEPQIEDDEYNLLRDAETRVDTEKSASESDTEILNVNEEQGENIYNTVALEERIVELDEGQAGLDPELGKANVETEEESMVTVPIHQDSSTVPPLSTTVIDLIQPKPKNKVQDQTTQALSSRIFTLENYNLYSKIDNYINETVKEDVQNALKAPFSKRFGELSEFEMKEILCDQMFESGSYRSQLKHTTLYEVLEASIDRANKDGFIEETAKSPWKTSNTREAPSSSSKQKTGPQSKQPVDDVPISDDVHISDIEDIYAAHLLKIKTRPDWLKPAPEEERPKTPEPN</sequence>
<dbReference type="InterPro" id="IPR036397">
    <property type="entry name" value="RNaseH_sf"/>
</dbReference>